<evidence type="ECO:0000256" key="2">
    <source>
        <dbReference type="SAM" id="Phobius"/>
    </source>
</evidence>
<proteinExistence type="predicted"/>
<keyword evidence="2" id="KW-0812">Transmembrane</keyword>
<evidence type="ECO:0000256" key="1">
    <source>
        <dbReference type="SAM" id="MobiDB-lite"/>
    </source>
</evidence>
<protein>
    <submittedName>
        <fullName evidence="3">Uncharacterized protein</fullName>
    </submittedName>
</protein>
<accession>A0A0D0GIM9</accession>
<keyword evidence="4" id="KW-1185">Reference proteome</keyword>
<dbReference type="RefSeq" id="WP_041883955.1">
    <property type="nucleotide sequence ID" value="NZ_CP157278.1"/>
</dbReference>
<keyword evidence="2" id="KW-1133">Transmembrane helix</keyword>
<gene>
    <name evidence="3" type="ORF">TH53_17975</name>
</gene>
<evidence type="ECO:0000313" key="4">
    <source>
        <dbReference type="Proteomes" id="UP000032049"/>
    </source>
</evidence>
<feature type="transmembrane region" description="Helical" evidence="2">
    <location>
        <begin position="248"/>
        <end position="267"/>
    </location>
</feature>
<dbReference type="OrthoDB" id="1219342at2"/>
<dbReference type="AlphaFoldDB" id="A0A0D0GIM9"/>
<name>A0A0D0GIM9_9SPHI</name>
<feature type="transmembrane region" description="Helical" evidence="2">
    <location>
        <begin position="335"/>
        <end position="355"/>
    </location>
</feature>
<feature type="transmembrane region" description="Helical" evidence="2">
    <location>
        <begin position="362"/>
        <end position="384"/>
    </location>
</feature>
<dbReference type="STRING" id="1503925.TH53_17975"/>
<sequence length="584" mass="61900">MADGGIIFPINFITNGDPVFENIKKGLKTIDETIQKTTKSIGDLQKVFSLKQLTSDLNKASESFINLRVSFAGAIQAGRDVINAARAQPDQAQGMVGIVSDSVDKLGTFVGQMGTVTSDMGGVMQTMGQVSGSIGELSSNLGGAMGNVGELMTKLGGSMENMGGVSATIGNVVGNIGGYASTIGDTLGGVGEVMDTVNKSMGSVGGLVDGIGKSMGSLGTVISTVGSGIKNIIPAISAVGTAIMSIPGIGWIIAGIVAVVVAVKLLWDNSQRFREILFSIWEVAQAVFYNIGIVINRVWELIIKPAIDLLWNGFSAAFGAVMVAAQWAWDVIGGGLQWLWSSVIMPVATFIWDLYTGIFLGIWNVIKSVFTAIYNFISAIWTWITKTFSGFAKWITDTLIKPIREAFSGIWKWITDLFDGIMAKIMKLIKPIKELWNKIFSSDGMKDLKVAAEEGKEKGRKSFEDSQNERNKGGESGTEKKGAGKDAPKDAGLAIPSFNLKVAPALPAMSPIGGVAATQVMNSTSAPNKGTSTQNVGNLNITKLVENLNIYNQNGTTMSKESMVAMVKDALLTAVADFSLVKAQ</sequence>
<organism evidence="3 4">
    <name type="scientific">Pedobacter lusitanus</name>
    <dbReference type="NCBI Taxonomy" id="1503925"/>
    <lineage>
        <taxon>Bacteria</taxon>
        <taxon>Pseudomonadati</taxon>
        <taxon>Bacteroidota</taxon>
        <taxon>Sphingobacteriia</taxon>
        <taxon>Sphingobacteriales</taxon>
        <taxon>Sphingobacteriaceae</taxon>
        <taxon>Pedobacter</taxon>
    </lineage>
</organism>
<dbReference type="EMBL" id="JXRA01000078">
    <property type="protein sequence ID" value="KIO75950.1"/>
    <property type="molecule type" value="Genomic_DNA"/>
</dbReference>
<feature type="transmembrane region" description="Helical" evidence="2">
    <location>
        <begin position="309"/>
        <end position="329"/>
    </location>
</feature>
<keyword evidence="2" id="KW-0472">Membrane</keyword>
<comment type="caution">
    <text evidence="3">The sequence shown here is derived from an EMBL/GenBank/DDBJ whole genome shotgun (WGS) entry which is preliminary data.</text>
</comment>
<feature type="region of interest" description="Disordered" evidence="1">
    <location>
        <begin position="456"/>
        <end position="488"/>
    </location>
</feature>
<reference evidence="3 4" key="1">
    <citation type="submission" date="2015-01" db="EMBL/GenBank/DDBJ databases">
        <title>Draft genome sequence of Pedobacter sp. NL19 isolated from sludge of an effluent treatment pond in an abandoned uranium mine.</title>
        <authorList>
            <person name="Santos T."/>
            <person name="Caetano T."/>
            <person name="Covas C."/>
            <person name="Cruz A."/>
            <person name="Mendo S."/>
        </authorList>
    </citation>
    <scope>NUCLEOTIDE SEQUENCE [LARGE SCALE GENOMIC DNA]</scope>
    <source>
        <strain evidence="3 4">NL19</strain>
    </source>
</reference>
<dbReference type="Proteomes" id="UP000032049">
    <property type="component" value="Unassembled WGS sequence"/>
</dbReference>
<dbReference type="SUPFAM" id="SSF58104">
    <property type="entry name" value="Methyl-accepting chemotaxis protein (MCP) signaling domain"/>
    <property type="match status" value="1"/>
</dbReference>
<evidence type="ECO:0000313" key="3">
    <source>
        <dbReference type="EMBL" id="KIO75950.1"/>
    </source>
</evidence>